<dbReference type="OrthoDB" id="145100at2759"/>
<proteinExistence type="predicted"/>
<accession>A0A2P4Y8P0</accession>
<organism evidence="1 2">
    <name type="scientific">Phytophthora palmivora</name>
    <dbReference type="NCBI Taxonomy" id="4796"/>
    <lineage>
        <taxon>Eukaryota</taxon>
        <taxon>Sar</taxon>
        <taxon>Stramenopiles</taxon>
        <taxon>Oomycota</taxon>
        <taxon>Peronosporomycetes</taxon>
        <taxon>Peronosporales</taxon>
        <taxon>Peronosporaceae</taxon>
        <taxon>Phytophthora</taxon>
    </lineage>
</organism>
<evidence type="ECO:0000313" key="1">
    <source>
        <dbReference type="EMBL" id="POM74176.1"/>
    </source>
</evidence>
<sequence length="173" mass="19926">MPRTLSWKVIGGEVDTPNVMNKLRSYYTSKGFAMTCSVCTAAGHKIKWIYELGEHYDDHRSPKRTKLTQCQKAFCRKLVEERIRPQRIRNAMSRKFATAPLAMHPSLQRVQNLVNYYDRNHDRVKEVKEWIQACVCDGTEDENQIFTFSWENGNSGKPIVGDGGDATPFFMVC</sequence>
<dbReference type="Proteomes" id="UP000237271">
    <property type="component" value="Unassembled WGS sequence"/>
</dbReference>
<dbReference type="AlphaFoldDB" id="A0A2P4Y8P0"/>
<evidence type="ECO:0000313" key="2">
    <source>
        <dbReference type="Proteomes" id="UP000237271"/>
    </source>
</evidence>
<comment type="caution">
    <text evidence="1">The sequence shown here is derived from an EMBL/GenBank/DDBJ whole genome shotgun (WGS) entry which is preliminary data.</text>
</comment>
<reference evidence="1 2" key="1">
    <citation type="journal article" date="2017" name="Genome Biol. Evol.">
        <title>Phytophthora megakarya and P. palmivora, closely related causal agents of cacao black pod rot, underwent increases in genome sizes and gene numbers by different mechanisms.</title>
        <authorList>
            <person name="Ali S.S."/>
            <person name="Shao J."/>
            <person name="Lary D.J."/>
            <person name="Kronmiller B."/>
            <person name="Shen D."/>
            <person name="Strem M.D."/>
            <person name="Amoako-Attah I."/>
            <person name="Akrofi A.Y."/>
            <person name="Begoude B.A."/>
            <person name="Ten Hoopen G.M."/>
            <person name="Coulibaly K."/>
            <person name="Kebe B.I."/>
            <person name="Melnick R.L."/>
            <person name="Guiltinan M.J."/>
            <person name="Tyler B.M."/>
            <person name="Meinhardt L.W."/>
            <person name="Bailey B.A."/>
        </authorList>
    </citation>
    <scope>NUCLEOTIDE SEQUENCE [LARGE SCALE GENOMIC DNA]</scope>
    <source>
        <strain evidence="2">sbr112.9</strain>
    </source>
</reference>
<gene>
    <name evidence="1" type="ORF">PHPALM_8918</name>
</gene>
<dbReference type="EMBL" id="NCKW01004919">
    <property type="protein sequence ID" value="POM74176.1"/>
    <property type="molecule type" value="Genomic_DNA"/>
</dbReference>
<name>A0A2P4Y8P0_9STRA</name>
<keyword evidence="2" id="KW-1185">Reference proteome</keyword>
<protein>
    <submittedName>
        <fullName evidence="1">Uncharacterized protein</fullName>
    </submittedName>
</protein>